<name>A0A7S2Q0J4_9STRA</name>
<dbReference type="PROSITE" id="PS51318">
    <property type="entry name" value="TAT"/>
    <property type="match status" value="1"/>
</dbReference>
<dbReference type="AlphaFoldDB" id="A0A7S2Q0J4"/>
<organism evidence="2">
    <name type="scientific">Skeletonema marinoi</name>
    <dbReference type="NCBI Taxonomy" id="267567"/>
    <lineage>
        <taxon>Eukaryota</taxon>
        <taxon>Sar</taxon>
        <taxon>Stramenopiles</taxon>
        <taxon>Ochrophyta</taxon>
        <taxon>Bacillariophyta</taxon>
        <taxon>Coscinodiscophyceae</taxon>
        <taxon>Thalassiosirophycidae</taxon>
        <taxon>Thalassiosirales</taxon>
        <taxon>Skeletonemataceae</taxon>
        <taxon>Skeletonema</taxon>
        <taxon>Skeletonema marinoi-dohrnii complex</taxon>
    </lineage>
</organism>
<evidence type="ECO:0000313" key="2">
    <source>
        <dbReference type="EMBL" id="CAD9628261.1"/>
    </source>
</evidence>
<sequence length="188" mass="20178">MISSKTLFTSVLIFMSAAVYVSAFQVQPASTRYQTSIAASNDDNSAQMSRRNMLKDAAFTMSALLGGSTLASQPAEATYTGYTQREQDWEDRQKKGEIKISSASSLRAQLREIAPMNEGTKIFCPNGSSSAVSPLMENKCSDRLALPSVYGRSDDAMGNSVPGFGGASPSLLRAQLEEQAYFAARSGD</sequence>
<keyword evidence="1" id="KW-0732">Signal</keyword>
<proteinExistence type="predicted"/>
<gene>
    <name evidence="2" type="ORF">SMAR0320_LOCUS21726</name>
</gene>
<protein>
    <submittedName>
        <fullName evidence="2">Uncharacterized protein</fullName>
    </submittedName>
</protein>
<feature type="signal peptide" evidence="1">
    <location>
        <begin position="1"/>
        <end position="23"/>
    </location>
</feature>
<dbReference type="EMBL" id="HBGZ01030479">
    <property type="protein sequence ID" value="CAD9628261.1"/>
    <property type="molecule type" value="Transcribed_RNA"/>
</dbReference>
<evidence type="ECO:0000256" key="1">
    <source>
        <dbReference type="SAM" id="SignalP"/>
    </source>
</evidence>
<reference evidence="2" key="1">
    <citation type="submission" date="2021-01" db="EMBL/GenBank/DDBJ databases">
        <authorList>
            <person name="Corre E."/>
            <person name="Pelletier E."/>
            <person name="Niang G."/>
            <person name="Scheremetjew M."/>
            <person name="Finn R."/>
            <person name="Kale V."/>
            <person name="Holt S."/>
            <person name="Cochrane G."/>
            <person name="Meng A."/>
            <person name="Brown T."/>
            <person name="Cohen L."/>
        </authorList>
    </citation>
    <scope>NUCLEOTIDE SEQUENCE</scope>
    <source>
        <strain evidence="2">SM1012Den-03</strain>
    </source>
</reference>
<dbReference type="InterPro" id="IPR006311">
    <property type="entry name" value="TAT_signal"/>
</dbReference>
<feature type="chain" id="PRO_5030722843" evidence="1">
    <location>
        <begin position="24"/>
        <end position="188"/>
    </location>
</feature>
<accession>A0A7S2Q0J4</accession>